<feature type="region of interest" description="Disordered" evidence="2">
    <location>
        <begin position="218"/>
        <end position="256"/>
    </location>
</feature>
<organism evidence="4 5">
    <name type="scientific">Altererythrobacter xiamenensis</name>
    <dbReference type="NCBI Taxonomy" id="1316679"/>
    <lineage>
        <taxon>Bacteria</taxon>
        <taxon>Pseudomonadati</taxon>
        <taxon>Pseudomonadota</taxon>
        <taxon>Alphaproteobacteria</taxon>
        <taxon>Sphingomonadales</taxon>
        <taxon>Erythrobacteraceae</taxon>
        <taxon>Altererythrobacter</taxon>
    </lineage>
</organism>
<feature type="compositionally biased region" description="Acidic residues" evidence="2">
    <location>
        <begin position="221"/>
        <end position="230"/>
    </location>
</feature>
<feature type="repeat" description="TPR" evidence="1">
    <location>
        <begin position="80"/>
        <end position="113"/>
    </location>
</feature>
<keyword evidence="3" id="KW-0732">Signal</keyword>
<dbReference type="PROSITE" id="PS50005">
    <property type="entry name" value="TPR"/>
    <property type="match status" value="1"/>
</dbReference>
<gene>
    <name evidence="4" type="ORF">SAMN06297468_0196</name>
</gene>
<dbReference type="InterPro" id="IPR011990">
    <property type="entry name" value="TPR-like_helical_dom_sf"/>
</dbReference>
<dbReference type="PROSITE" id="PS51257">
    <property type="entry name" value="PROKAR_LIPOPROTEIN"/>
    <property type="match status" value="1"/>
</dbReference>
<dbReference type="AlphaFoldDB" id="A0A1Y6E8C8"/>
<name>A0A1Y6E8C8_9SPHN</name>
<proteinExistence type="predicted"/>
<keyword evidence="1" id="KW-0802">TPR repeat</keyword>
<accession>A0A1Y6E8C8</accession>
<evidence type="ECO:0000313" key="5">
    <source>
        <dbReference type="Proteomes" id="UP000194420"/>
    </source>
</evidence>
<keyword evidence="5" id="KW-1185">Reference proteome</keyword>
<feature type="signal peptide" evidence="3">
    <location>
        <begin position="1"/>
        <end position="26"/>
    </location>
</feature>
<dbReference type="Proteomes" id="UP000194420">
    <property type="component" value="Unassembled WGS sequence"/>
</dbReference>
<protein>
    <submittedName>
        <fullName evidence="4">Uncharacterized protein</fullName>
    </submittedName>
</protein>
<dbReference type="RefSeq" id="WP_086436182.1">
    <property type="nucleotide sequence ID" value="NZ_FXWG01000001.1"/>
</dbReference>
<sequence>MRNLTRIATCVLAATALSGCQSFLSALNFGGDKVQRADAQSGPVFGAEELENGRMALKAGYAANAIQQFRMAALNEETAPDAFNGMAVAYARLGRADLAERYFKMALSLDSSNPKYAANLDRFYNSPLGNSVRALAMREKEAAATLAAAEKAAEQDGLLDTPTSSERRGAVVLETPRVQMSRTSNREITLATRGGDEPGSGSMPVVAIRNPAKAKMVEADVQADEQDEAQSGDKVEKSSGKRISMIGASGDASSYPVRISLVRPNSTAIKSTPRKSGYPLRVALGPVSSGE</sequence>
<evidence type="ECO:0000256" key="1">
    <source>
        <dbReference type="PROSITE-ProRule" id="PRU00339"/>
    </source>
</evidence>
<feature type="region of interest" description="Disordered" evidence="2">
    <location>
        <begin position="268"/>
        <end position="291"/>
    </location>
</feature>
<evidence type="ECO:0000313" key="4">
    <source>
        <dbReference type="EMBL" id="SMQ58809.1"/>
    </source>
</evidence>
<dbReference type="OrthoDB" id="7190835at2"/>
<dbReference type="InterPro" id="IPR019734">
    <property type="entry name" value="TPR_rpt"/>
</dbReference>
<feature type="chain" id="PRO_5012893228" evidence="3">
    <location>
        <begin position="27"/>
        <end position="291"/>
    </location>
</feature>
<reference evidence="5" key="1">
    <citation type="submission" date="2017-04" db="EMBL/GenBank/DDBJ databases">
        <authorList>
            <person name="Varghese N."/>
            <person name="Submissions S."/>
        </authorList>
    </citation>
    <scope>NUCLEOTIDE SEQUENCE [LARGE SCALE GENOMIC DNA]</scope>
</reference>
<evidence type="ECO:0000256" key="3">
    <source>
        <dbReference type="SAM" id="SignalP"/>
    </source>
</evidence>
<dbReference type="Gene3D" id="1.25.40.10">
    <property type="entry name" value="Tetratricopeptide repeat domain"/>
    <property type="match status" value="1"/>
</dbReference>
<dbReference type="EMBL" id="FXWG01000001">
    <property type="protein sequence ID" value="SMQ58809.1"/>
    <property type="molecule type" value="Genomic_DNA"/>
</dbReference>
<evidence type="ECO:0000256" key="2">
    <source>
        <dbReference type="SAM" id="MobiDB-lite"/>
    </source>
</evidence>
<dbReference type="SUPFAM" id="SSF48452">
    <property type="entry name" value="TPR-like"/>
    <property type="match status" value="1"/>
</dbReference>
<dbReference type="SMART" id="SM00028">
    <property type="entry name" value="TPR"/>
    <property type="match status" value="1"/>
</dbReference>